<dbReference type="InParanoid" id="A0A165QDS5"/>
<dbReference type="Proteomes" id="UP000076761">
    <property type="component" value="Unassembled WGS sequence"/>
</dbReference>
<gene>
    <name evidence="1" type="ORF">NEOLEDRAFT_1071902</name>
</gene>
<dbReference type="AlphaFoldDB" id="A0A165QDS5"/>
<dbReference type="EMBL" id="KV425597">
    <property type="protein sequence ID" value="KZT22287.1"/>
    <property type="molecule type" value="Genomic_DNA"/>
</dbReference>
<reference evidence="1 2" key="1">
    <citation type="journal article" date="2016" name="Mol. Biol. Evol.">
        <title>Comparative Genomics of Early-Diverging Mushroom-Forming Fungi Provides Insights into the Origins of Lignocellulose Decay Capabilities.</title>
        <authorList>
            <person name="Nagy L.G."/>
            <person name="Riley R."/>
            <person name="Tritt A."/>
            <person name="Adam C."/>
            <person name="Daum C."/>
            <person name="Floudas D."/>
            <person name="Sun H."/>
            <person name="Yadav J.S."/>
            <person name="Pangilinan J."/>
            <person name="Larsson K.H."/>
            <person name="Matsuura K."/>
            <person name="Barry K."/>
            <person name="Labutti K."/>
            <person name="Kuo R."/>
            <person name="Ohm R.A."/>
            <person name="Bhattacharya S.S."/>
            <person name="Shirouzu T."/>
            <person name="Yoshinaga Y."/>
            <person name="Martin F.M."/>
            <person name="Grigoriev I.V."/>
            <person name="Hibbett D.S."/>
        </authorList>
    </citation>
    <scope>NUCLEOTIDE SEQUENCE [LARGE SCALE GENOMIC DNA]</scope>
    <source>
        <strain evidence="1 2">HHB14362 ss-1</strain>
    </source>
</reference>
<sequence length="189" mass="21682">MQPTTAPGPWPEILMHSFFVAAVATSDKPHYGSWNRLLNTVFPVDTMFEVVSQVPPVALREAVDFVVLLLIYVEATPVFVVQIRPPTDFRLFSKRQEADEQLRRRLVDLALDLQIPVLHGISAFGTRIAFYKYDLGTRRMELRRIACDPELVADIAPREWWAFDIVEEGARKFRAVVEEMKEMCGKVSF</sequence>
<evidence type="ECO:0000313" key="2">
    <source>
        <dbReference type="Proteomes" id="UP000076761"/>
    </source>
</evidence>
<proteinExistence type="predicted"/>
<dbReference type="STRING" id="1314782.A0A165QDS5"/>
<accession>A0A165QDS5</accession>
<evidence type="ECO:0008006" key="3">
    <source>
        <dbReference type="Google" id="ProtNLM"/>
    </source>
</evidence>
<organism evidence="1 2">
    <name type="scientific">Neolentinus lepideus HHB14362 ss-1</name>
    <dbReference type="NCBI Taxonomy" id="1314782"/>
    <lineage>
        <taxon>Eukaryota</taxon>
        <taxon>Fungi</taxon>
        <taxon>Dikarya</taxon>
        <taxon>Basidiomycota</taxon>
        <taxon>Agaricomycotina</taxon>
        <taxon>Agaricomycetes</taxon>
        <taxon>Gloeophyllales</taxon>
        <taxon>Gloeophyllaceae</taxon>
        <taxon>Neolentinus</taxon>
    </lineage>
</organism>
<dbReference type="OrthoDB" id="5362978at2759"/>
<protein>
    <recommendedName>
        <fullName evidence="3">Fungal-type protein kinase domain-containing protein</fullName>
    </recommendedName>
</protein>
<name>A0A165QDS5_9AGAM</name>
<keyword evidence="2" id="KW-1185">Reference proteome</keyword>
<evidence type="ECO:0000313" key="1">
    <source>
        <dbReference type="EMBL" id="KZT22287.1"/>
    </source>
</evidence>